<dbReference type="Proteomes" id="UP000054630">
    <property type="component" value="Unassembled WGS sequence"/>
</dbReference>
<accession>A0A0V0SH89</accession>
<reference evidence="1 2" key="1">
    <citation type="submission" date="2015-01" db="EMBL/GenBank/DDBJ databases">
        <title>Evolution of Trichinella species and genotypes.</title>
        <authorList>
            <person name="Korhonen P.K."/>
            <person name="Edoardo P."/>
            <person name="Giuseppe L.R."/>
            <person name="Gasser R.B."/>
        </authorList>
    </citation>
    <scope>NUCLEOTIDE SEQUENCE [LARGE SCALE GENOMIC DNA]</scope>
    <source>
        <strain evidence="1">ISS37</strain>
    </source>
</reference>
<comment type="caution">
    <text evidence="1">The sequence shown here is derived from an EMBL/GenBank/DDBJ whole genome shotgun (WGS) entry which is preliminary data.</text>
</comment>
<organism evidence="1 2">
    <name type="scientific">Trichinella nelsoni</name>
    <dbReference type="NCBI Taxonomy" id="6336"/>
    <lineage>
        <taxon>Eukaryota</taxon>
        <taxon>Metazoa</taxon>
        <taxon>Ecdysozoa</taxon>
        <taxon>Nematoda</taxon>
        <taxon>Enoplea</taxon>
        <taxon>Dorylaimia</taxon>
        <taxon>Trichinellida</taxon>
        <taxon>Trichinellidae</taxon>
        <taxon>Trichinella</taxon>
    </lineage>
</organism>
<evidence type="ECO:0000313" key="1">
    <source>
        <dbReference type="EMBL" id="KRX26098.1"/>
    </source>
</evidence>
<evidence type="ECO:0000313" key="2">
    <source>
        <dbReference type="Proteomes" id="UP000054630"/>
    </source>
</evidence>
<name>A0A0V0SH89_9BILA</name>
<proteinExistence type="predicted"/>
<protein>
    <submittedName>
        <fullName evidence="1">Uncharacterized protein</fullName>
    </submittedName>
</protein>
<gene>
    <name evidence="1" type="ORF">T07_439</name>
</gene>
<sequence>MFFNLQRRKKNIQKFYSNELPEFPARCESSDPDDDQINNPWNVHVNISRHDEFYEEAKMIKLVQVSSIFKLFMQQIHSKQYNTLQYNLNICSEPIKQTKQINGSHVTFEM</sequence>
<dbReference type="EMBL" id="JYDL01000009">
    <property type="protein sequence ID" value="KRX26098.1"/>
    <property type="molecule type" value="Genomic_DNA"/>
</dbReference>
<dbReference type="AlphaFoldDB" id="A0A0V0SH89"/>
<keyword evidence="2" id="KW-1185">Reference proteome</keyword>
<dbReference type="OrthoDB" id="10449754at2759"/>